<dbReference type="InterPro" id="IPR023404">
    <property type="entry name" value="rSAM_horseshoe"/>
</dbReference>
<feature type="domain" description="MTTase N-terminal" evidence="17">
    <location>
        <begin position="114"/>
        <end position="222"/>
    </location>
</feature>
<evidence type="ECO:0000256" key="9">
    <source>
        <dbReference type="ARBA" id="ARBA00022694"/>
    </source>
</evidence>
<reference evidence="19 20" key="1">
    <citation type="submission" date="2020-04" db="EMBL/GenBank/DDBJ databases">
        <title>Perkinsus chesapeaki whole genome sequence.</title>
        <authorList>
            <person name="Bogema D.R."/>
        </authorList>
    </citation>
    <scope>NUCLEOTIDE SEQUENCE [LARGE SCALE GENOMIC DNA]</scope>
    <source>
        <strain evidence="19">ATCC PRA-425</strain>
    </source>
</reference>
<evidence type="ECO:0000256" key="5">
    <source>
        <dbReference type="ARBA" id="ARBA00018810"/>
    </source>
</evidence>
<dbReference type="InterPro" id="IPR006638">
    <property type="entry name" value="Elp3/MiaA/NifB-like_rSAM"/>
</dbReference>
<evidence type="ECO:0000256" key="7">
    <source>
        <dbReference type="ARBA" id="ARBA00022679"/>
    </source>
</evidence>
<dbReference type="Pfam" id="PF04055">
    <property type="entry name" value="Radical_SAM"/>
    <property type="match status" value="1"/>
</dbReference>
<keyword evidence="20" id="KW-1185">Reference proteome</keyword>
<keyword evidence="16" id="KW-0812">Transmembrane</keyword>
<evidence type="ECO:0000256" key="4">
    <source>
        <dbReference type="ARBA" id="ARBA00013273"/>
    </source>
</evidence>
<evidence type="ECO:0000256" key="3">
    <source>
        <dbReference type="ARBA" id="ARBA00008616"/>
    </source>
</evidence>
<dbReference type="EMBL" id="JAAPAO010000188">
    <property type="protein sequence ID" value="KAF4668542.1"/>
    <property type="molecule type" value="Genomic_DNA"/>
</dbReference>
<accession>A0A7J6MAA9</accession>
<dbReference type="PANTHER" id="PTHR11918:SF45">
    <property type="entry name" value="THREONYLCARBAMOYLADENOSINE TRNA METHYLTHIOTRANSFERASE"/>
    <property type="match status" value="1"/>
</dbReference>
<evidence type="ECO:0000313" key="20">
    <source>
        <dbReference type="Proteomes" id="UP000591131"/>
    </source>
</evidence>
<evidence type="ECO:0000259" key="17">
    <source>
        <dbReference type="PROSITE" id="PS51449"/>
    </source>
</evidence>
<keyword evidence="16" id="KW-0472">Membrane</keyword>
<comment type="catalytic activity">
    <reaction evidence="14">
        <text>N(6)-L-threonylcarbamoyladenosine(37) in tRNA + (sulfur carrier)-SH + AH2 + 2 S-adenosyl-L-methionine = 2-methylsulfanyl-N(6)-L-threonylcarbamoyladenosine(37) in tRNA + (sulfur carrier)-H + 5'-deoxyadenosine + L-methionine + A + S-adenosyl-L-homocysteine + 2 H(+)</text>
        <dbReference type="Rhea" id="RHEA:37075"/>
        <dbReference type="Rhea" id="RHEA-COMP:10163"/>
        <dbReference type="Rhea" id="RHEA-COMP:11092"/>
        <dbReference type="Rhea" id="RHEA-COMP:14737"/>
        <dbReference type="Rhea" id="RHEA-COMP:14739"/>
        <dbReference type="ChEBI" id="CHEBI:13193"/>
        <dbReference type="ChEBI" id="CHEBI:15378"/>
        <dbReference type="ChEBI" id="CHEBI:17319"/>
        <dbReference type="ChEBI" id="CHEBI:17499"/>
        <dbReference type="ChEBI" id="CHEBI:29917"/>
        <dbReference type="ChEBI" id="CHEBI:57844"/>
        <dbReference type="ChEBI" id="CHEBI:57856"/>
        <dbReference type="ChEBI" id="CHEBI:59789"/>
        <dbReference type="ChEBI" id="CHEBI:64428"/>
        <dbReference type="ChEBI" id="CHEBI:74418"/>
        <dbReference type="ChEBI" id="CHEBI:74420"/>
        <dbReference type="EC" id="2.8.4.5"/>
    </reaction>
</comment>
<dbReference type="PROSITE" id="PS51918">
    <property type="entry name" value="RADICAL_SAM"/>
    <property type="match status" value="1"/>
</dbReference>
<keyword evidence="6" id="KW-0004">4Fe-4S</keyword>
<feature type="region of interest" description="Disordered" evidence="15">
    <location>
        <begin position="82"/>
        <end position="108"/>
    </location>
</feature>
<feature type="transmembrane region" description="Helical" evidence="16">
    <location>
        <begin position="12"/>
        <end position="31"/>
    </location>
</feature>
<evidence type="ECO:0000259" key="18">
    <source>
        <dbReference type="PROSITE" id="PS51918"/>
    </source>
</evidence>
<dbReference type="Gene3D" id="3.80.30.20">
    <property type="entry name" value="tm_1862 like domain"/>
    <property type="match status" value="1"/>
</dbReference>
<dbReference type="GO" id="GO:0046872">
    <property type="term" value="F:metal ion binding"/>
    <property type="evidence" value="ECO:0007669"/>
    <property type="project" value="UniProtKB-KW"/>
</dbReference>
<dbReference type="CDD" id="cd01335">
    <property type="entry name" value="Radical_SAM"/>
    <property type="match status" value="1"/>
</dbReference>
<dbReference type="InterPro" id="IPR020612">
    <property type="entry name" value="Methylthiotransferase_CS"/>
</dbReference>
<dbReference type="PANTHER" id="PTHR11918">
    <property type="entry name" value="RADICAL SAM PROTEINS"/>
    <property type="match status" value="1"/>
</dbReference>
<organism evidence="19 20">
    <name type="scientific">Perkinsus chesapeaki</name>
    <name type="common">Clam parasite</name>
    <name type="synonym">Perkinsus andrewsi</name>
    <dbReference type="NCBI Taxonomy" id="330153"/>
    <lineage>
        <taxon>Eukaryota</taxon>
        <taxon>Sar</taxon>
        <taxon>Alveolata</taxon>
        <taxon>Perkinsozoa</taxon>
        <taxon>Perkinsea</taxon>
        <taxon>Perkinsida</taxon>
        <taxon>Perkinsidae</taxon>
        <taxon>Perkinsus</taxon>
    </lineage>
</organism>
<dbReference type="EC" id="2.8.4.5" evidence="4"/>
<evidence type="ECO:0000256" key="15">
    <source>
        <dbReference type="SAM" id="MobiDB-lite"/>
    </source>
</evidence>
<comment type="caution">
    <text evidence="19">The sequence shown here is derived from an EMBL/GenBank/DDBJ whole genome shotgun (WGS) entry which is preliminary data.</text>
</comment>
<dbReference type="Proteomes" id="UP000591131">
    <property type="component" value="Unassembled WGS sequence"/>
</dbReference>
<feature type="domain" description="Radical SAM core" evidence="18">
    <location>
        <begin position="244"/>
        <end position="477"/>
    </location>
</feature>
<dbReference type="NCBIfam" id="TIGR01578">
    <property type="entry name" value="MiaB-like-B"/>
    <property type="match status" value="1"/>
</dbReference>
<dbReference type="Gene3D" id="3.40.50.12160">
    <property type="entry name" value="Methylthiotransferase, N-terminal domain"/>
    <property type="match status" value="1"/>
</dbReference>
<dbReference type="InterPro" id="IPR005839">
    <property type="entry name" value="Methylthiotransferase"/>
</dbReference>
<dbReference type="InterPro" id="IPR006466">
    <property type="entry name" value="MiaB-like_arc_euk"/>
</dbReference>
<dbReference type="OrthoDB" id="1730074at2759"/>
<sequence>MSSDSSPSTALKVAAAGGALLATSAYLYYVWSTRPLPEDASCGCCSNEDDQESCGCGGESFTTTTGMPELEDLDLSADLTPVASRRSTRTAEVARKRPQRESLERDENLPGAGQKIFFKTFGCSHNTSDSEYMMGLLSSYGYDFTKQMSEANVAVLNSCTVKNPSEDALVTLVRAAEKAGVPSVVCGCVPQADKRNKALQKSSLVGTSQIDRIVEVVEETLKGNRVTLLHSKKLPELRELPKIRRNPLVEIVPVNTGCLGKCSYCKTKYARGSLGSYSRQDIVARVRMALSEGVQQIWLTSEDLGAYGLDINTNIAELLKEIVVELEKYPESMMRLGMTNPPYILEHAEEVAKILAHPQVFEFIHIPIQSGSNDVLRHMIREYTVEDFDRLVGILRARVPNLTVATDIICGFPTESEENHKETLDLIERHKFPVINISQFYARPGTSAARIRPRIPGKIIKARSTEVTNLFMSYSLNDSLYRVGEILDIWFDELDSRRGQTIGHTKRYTKAIVIGEESGMIGKRRRARVVDNSSKWHIGLPRVRKGSAGVGHVFHVYSCSYILLSGNASAIAEVHGEPISSSPMGRVLRNEAAVAVEVQTRDWVSQVEYESLDSIINTAYAMAKDDRDSFKKRIVPLINNHHSLSAHHALVLLSMMNENGCVDRVMGEKILEAVENRYFSSETFFPPREADPRQAEWIRGMLVSQMPGEFQSFPDFLSFVRPDQLAKLIIADDLRLKDDYREPLKHRPQSTVPSKEKVTTRWKTMDPVDMEAWERDRFLKAQIPFKRMRHVEADAQKWRMRPGNRLRPALGVQLTELIEKSNNIVTLAHLMSPICYVSEHSLFRGDYKRTAADVCAKAVMKMQKKKLESCIVVIALSLSRLSLTPDLHKVWDAVLLPSIGKLKVKDLTSQAVLPPHLRLSSSSSVEFDLSVLLFRALVQSGFVPRTSTGIEKICGLLSKTLKSSEVVRVESVSMLVRLMLRAEINHKGLRELLMGSCPRWEPKEANSKIRDGTYFNQEAGIWVYFNHGKVSALLNGGMSIFKMDYTTYKLDEKTGFITIDSPALREDAYKSFPFVKPLWNLTYVKAKDEVLLNYPKAKEPIHLTKDGSQYVKHHRPGNLTYKTFCASTDQKRQDVDATIMFAHPTAPLGVLTLTKGMWMSMHGDYQLRDGPSEELKRIWTETMDNYTTLDDTPFMEFSTIMYYNTKLDVINMSSKSSNDFWIFEPKDMSTCTPWGVAQ</sequence>
<dbReference type="InterPro" id="IPR007197">
    <property type="entry name" value="rSAM"/>
</dbReference>
<keyword evidence="16" id="KW-1133">Transmembrane helix</keyword>
<evidence type="ECO:0000256" key="1">
    <source>
        <dbReference type="ARBA" id="ARBA00001966"/>
    </source>
</evidence>
<keyword evidence="7 19" id="KW-0808">Transferase</keyword>
<evidence type="ECO:0000256" key="2">
    <source>
        <dbReference type="ARBA" id="ARBA00002399"/>
    </source>
</evidence>
<gene>
    <name evidence="19" type="primary">CDKAL1</name>
    <name evidence="19" type="ORF">FOL47_002961</name>
</gene>
<dbReference type="SUPFAM" id="SSF102114">
    <property type="entry name" value="Radical SAM enzymes"/>
    <property type="match status" value="1"/>
</dbReference>
<comment type="similarity">
    <text evidence="3">Belongs to the methylthiotransferase family. CDKAL1 subfamily.</text>
</comment>
<dbReference type="InterPro" id="IPR058240">
    <property type="entry name" value="rSAM_sf"/>
</dbReference>
<dbReference type="InterPro" id="IPR013848">
    <property type="entry name" value="Methylthiotransferase_N"/>
</dbReference>
<evidence type="ECO:0000256" key="16">
    <source>
        <dbReference type="SAM" id="Phobius"/>
    </source>
</evidence>
<dbReference type="GO" id="GO:0051539">
    <property type="term" value="F:4 iron, 4 sulfur cluster binding"/>
    <property type="evidence" value="ECO:0007669"/>
    <property type="project" value="UniProtKB-KW"/>
</dbReference>
<dbReference type="PROSITE" id="PS51449">
    <property type="entry name" value="MTTASE_N"/>
    <property type="match status" value="1"/>
</dbReference>
<name>A0A7J6MAA9_PERCH</name>
<comment type="cofactor">
    <cofactor evidence="1">
        <name>[4Fe-4S] cluster</name>
        <dbReference type="ChEBI" id="CHEBI:49883"/>
    </cofactor>
</comment>
<dbReference type="SFLD" id="SFLDS00029">
    <property type="entry name" value="Radical_SAM"/>
    <property type="match status" value="1"/>
</dbReference>
<dbReference type="Pfam" id="PF00919">
    <property type="entry name" value="UPF0004"/>
    <property type="match status" value="1"/>
</dbReference>
<dbReference type="GO" id="GO:0005783">
    <property type="term" value="C:endoplasmic reticulum"/>
    <property type="evidence" value="ECO:0007669"/>
    <property type="project" value="TreeGrafter"/>
</dbReference>
<keyword evidence="11" id="KW-0408">Iron</keyword>
<comment type="function">
    <text evidence="2">Catalyzes the methylthiolation of N6-threonylcarbamoyladenosine (t(6)A), leading to the formation of 2-methylthio-N6-threonylcarbamoyladenosine (ms(2)t(6)A) at position 37 in tRNAs that read codons beginning with adenine.</text>
</comment>
<proteinExistence type="inferred from homology"/>
<evidence type="ECO:0000256" key="12">
    <source>
        <dbReference type="ARBA" id="ARBA00023014"/>
    </source>
</evidence>
<dbReference type="SFLD" id="SFLDG01082">
    <property type="entry name" value="B12-binding_domain_containing"/>
    <property type="match status" value="1"/>
</dbReference>
<protein>
    <recommendedName>
        <fullName evidence="5">Threonylcarbamoyladenosine tRNA methylthiotransferase</fullName>
        <ecNumber evidence="4">2.8.4.5</ecNumber>
    </recommendedName>
    <alternativeName>
        <fullName evidence="13">tRNA-t(6)A37 methylthiotransferase</fullName>
    </alternativeName>
</protein>
<evidence type="ECO:0000256" key="11">
    <source>
        <dbReference type="ARBA" id="ARBA00023004"/>
    </source>
</evidence>
<keyword evidence="12" id="KW-0411">Iron-sulfur</keyword>
<evidence type="ECO:0000256" key="13">
    <source>
        <dbReference type="ARBA" id="ARBA00031213"/>
    </source>
</evidence>
<evidence type="ECO:0000313" key="19">
    <source>
        <dbReference type="EMBL" id="KAF4668542.1"/>
    </source>
</evidence>
<keyword evidence="9" id="KW-0819">tRNA processing</keyword>
<dbReference type="GO" id="GO:0035598">
    <property type="term" value="F:tRNA (N(6)-L-threonylcarbamoyladenosine(37)-C(2))-methylthiotransferase activity"/>
    <property type="evidence" value="ECO:0007669"/>
    <property type="project" value="UniProtKB-EC"/>
</dbReference>
<keyword evidence="10" id="KW-0479">Metal-binding</keyword>
<evidence type="ECO:0000256" key="6">
    <source>
        <dbReference type="ARBA" id="ARBA00022485"/>
    </source>
</evidence>
<feature type="compositionally biased region" description="Basic and acidic residues" evidence="15">
    <location>
        <begin position="92"/>
        <end position="108"/>
    </location>
</feature>
<dbReference type="InterPro" id="IPR038135">
    <property type="entry name" value="Methylthiotransferase_N_sf"/>
</dbReference>
<keyword evidence="8" id="KW-0949">S-adenosyl-L-methionine</keyword>
<dbReference type="PROSITE" id="PS01278">
    <property type="entry name" value="MTTASE_RADICAL"/>
    <property type="match status" value="1"/>
</dbReference>
<evidence type="ECO:0000256" key="14">
    <source>
        <dbReference type="ARBA" id="ARBA00051661"/>
    </source>
</evidence>
<evidence type="ECO:0000256" key="8">
    <source>
        <dbReference type="ARBA" id="ARBA00022691"/>
    </source>
</evidence>
<dbReference type="FunFam" id="3.80.30.20:FF:000002">
    <property type="entry name" value="threonylcarbamoyladenosine tRNA methylthiotransferase isoform X2"/>
    <property type="match status" value="1"/>
</dbReference>
<evidence type="ECO:0000256" key="10">
    <source>
        <dbReference type="ARBA" id="ARBA00022723"/>
    </source>
</evidence>
<dbReference type="NCBIfam" id="TIGR00089">
    <property type="entry name" value="MiaB/RimO family radical SAM methylthiotransferase"/>
    <property type="match status" value="1"/>
</dbReference>
<dbReference type="AlphaFoldDB" id="A0A7J6MAA9"/>
<dbReference type="SMART" id="SM00729">
    <property type="entry name" value="Elp3"/>
    <property type="match status" value="1"/>
</dbReference>